<sequence length="347" mass="38960">MSSLLFLALLAVLWFSQGSGQVGVRNLTDPKCPLRKKNFTMLTGQTCQKNCERRRCSKSRKCECDGECGMSCISTGLRCAWPVTIDNAETQLVQESTMFGDLMEVTCKAGFLMADGQEVAISRCQGDAKWSFTLPCEDALNPPSHCKSPPEIENGSHEGGPYNTGREVHYWCDYGYRLEGPSSLLCQENEEWSHAAPTCHPVTCSRPPNIAEATLVAVHQSEYPVGTVIYYLCNKDFLLDGSNRVVCLENGNWSQLPYCRARCPITAKRSRMIYQGRKLWVYEIPDGLVHHGEIVTFFCRSENKTCSFTADSQCFDGVLKMPDCYDEPTYLQYHLFPKRVVSEIPAC</sequence>
<dbReference type="EMBL" id="OX395138">
    <property type="protein sequence ID" value="CAI5790794.1"/>
    <property type="molecule type" value="Genomic_DNA"/>
</dbReference>
<dbReference type="CDD" id="cd00033">
    <property type="entry name" value="CCP"/>
    <property type="match status" value="3"/>
</dbReference>
<dbReference type="AlphaFoldDB" id="A0AA35PJW5"/>
<dbReference type="InterPro" id="IPR000436">
    <property type="entry name" value="Sushi_SCR_CCP_dom"/>
</dbReference>
<protein>
    <recommendedName>
        <fullName evidence="3">Beta-2-glycoprotein 1</fullName>
    </recommendedName>
    <alternativeName>
        <fullName evidence="11">Apolipoprotein H</fullName>
    </alternativeName>
    <alternativeName>
        <fullName evidence="12">Beta-2-glycoprotein I</fullName>
    </alternativeName>
</protein>
<dbReference type="PANTHER" id="PTHR45656">
    <property type="entry name" value="PROTEIN CBR-CLEC-78"/>
    <property type="match status" value="1"/>
</dbReference>
<keyword evidence="6" id="KW-0358">Heparin-binding</keyword>
<dbReference type="InterPro" id="IPR051277">
    <property type="entry name" value="SEZ6_CSMD_C4BPB_Regulators"/>
</dbReference>
<feature type="domain" description="Sushi" evidence="15">
    <location>
        <begin position="144"/>
        <end position="201"/>
    </location>
</feature>
<reference evidence="16" key="1">
    <citation type="submission" date="2022-12" db="EMBL/GenBank/DDBJ databases">
        <authorList>
            <person name="Alioto T."/>
            <person name="Alioto T."/>
            <person name="Gomez Garrido J."/>
        </authorList>
    </citation>
    <scope>NUCLEOTIDE SEQUENCE</scope>
</reference>
<evidence type="ECO:0000256" key="10">
    <source>
        <dbReference type="ARBA" id="ARBA00023180"/>
    </source>
</evidence>
<evidence type="ECO:0000256" key="8">
    <source>
        <dbReference type="ARBA" id="ARBA00022737"/>
    </source>
</evidence>
<dbReference type="SMART" id="SM00032">
    <property type="entry name" value="CCP"/>
    <property type="match status" value="3"/>
</dbReference>
<dbReference type="InterPro" id="IPR035976">
    <property type="entry name" value="Sushi/SCR/CCP_sf"/>
</dbReference>
<name>A0AA35PJW5_9SAUR</name>
<keyword evidence="8" id="KW-0677">Repeat</keyword>
<feature type="chain" id="PRO_5041290334" description="Beta-2-glycoprotein 1" evidence="14">
    <location>
        <begin position="21"/>
        <end position="347"/>
    </location>
</feature>
<dbReference type="FunFam" id="2.10.70.10:FF:000014">
    <property type="entry name" value="Membrane cofactor protein"/>
    <property type="match status" value="1"/>
</dbReference>
<proteinExistence type="predicted"/>
<gene>
    <name evidence="16" type="ORF">PODLI_1B039897</name>
</gene>
<evidence type="ECO:0000256" key="1">
    <source>
        <dbReference type="ARBA" id="ARBA00003651"/>
    </source>
</evidence>
<keyword evidence="9 13" id="KW-1015">Disulfide bond</keyword>
<feature type="domain" description="Sushi" evidence="15">
    <location>
        <begin position="202"/>
        <end position="261"/>
    </location>
</feature>
<keyword evidence="7 14" id="KW-0732">Signal</keyword>
<evidence type="ECO:0000259" key="15">
    <source>
        <dbReference type="PROSITE" id="PS50923"/>
    </source>
</evidence>
<evidence type="ECO:0000313" key="16">
    <source>
        <dbReference type="EMBL" id="CAI5790794.1"/>
    </source>
</evidence>
<evidence type="ECO:0000256" key="4">
    <source>
        <dbReference type="ARBA" id="ARBA00022525"/>
    </source>
</evidence>
<evidence type="ECO:0000256" key="12">
    <source>
        <dbReference type="ARBA" id="ARBA00033414"/>
    </source>
</evidence>
<comment type="function">
    <text evidence="1">Binds to various kinds of negatively charged substances such as heparin, phospholipids, and dextran sulfate. May prevent activation of the intrinsic blood coagulation cascade by binding to phospholipids on the surface of damaged cells.</text>
</comment>
<dbReference type="Pfam" id="PF09014">
    <property type="entry name" value="Sushi_2"/>
    <property type="match status" value="1"/>
</dbReference>
<feature type="disulfide bond" evidence="13">
    <location>
        <begin position="172"/>
        <end position="199"/>
    </location>
</feature>
<dbReference type="PROSITE" id="PS50923">
    <property type="entry name" value="SUSHI"/>
    <property type="match status" value="3"/>
</dbReference>
<keyword evidence="10" id="KW-0325">Glycoprotein</keyword>
<accession>A0AA35PJW5</accession>
<feature type="signal peptide" evidence="14">
    <location>
        <begin position="1"/>
        <end position="20"/>
    </location>
</feature>
<evidence type="ECO:0000256" key="2">
    <source>
        <dbReference type="ARBA" id="ARBA00004613"/>
    </source>
</evidence>
<evidence type="ECO:0000256" key="9">
    <source>
        <dbReference type="ARBA" id="ARBA00023157"/>
    </source>
</evidence>
<dbReference type="GO" id="GO:0008201">
    <property type="term" value="F:heparin binding"/>
    <property type="evidence" value="ECO:0007669"/>
    <property type="project" value="UniProtKB-KW"/>
</dbReference>
<dbReference type="GO" id="GO:0005576">
    <property type="term" value="C:extracellular region"/>
    <property type="evidence" value="ECO:0007669"/>
    <property type="project" value="UniProtKB-SubCell"/>
</dbReference>
<evidence type="ECO:0000256" key="5">
    <source>
        <dbReference type="ARBA" id="ARBA00022659"/>
    </source>
</evidence>
<evidence type="ECO:0000256" key="6">
    <source>
        <dbReference type="ARBA" id="ARBA00022674"/>
    </source>
</evidence>
<evidence type="ECO:0000256" key="3">
    <source>
        <dbReference type="ARBA" id="ARBA00020104"/>
    </source>
</evidence>
<evidence type="ECO:0000313" key="17">
    <source>
        <dbReference type="Proteomes" id="UP001178461"/>
    </source>
</evidence>
<dbReference type="InterPro" id="IPR015104">
    <property type="entry name" value="Sushi_2"/>
</dbReference>
<feature type="disulfide bond" evidence="13">
    <location>
        <begin position="204"/>
        <end position="247"/>
    </location>
</feature>
<evidence type="ECO:0000256" key="11">
    <source>
        <dbReference type="ARBA" id="ARBA00029855"/>
    </source>
</evidence>
<comment type="caution">
    <text evidence="13">Lacks conserved residue(s) required for the propagation of feature annotation.</text>
</comment>
<dbReference type="Proteomes" id="UP001178461">
    <property type="component" value="Chromosome 13"/>
</dbReference>
<dbReference type="Pfam" id="PF00084">
    <property type="entry name" value="Sushi"/>
    <property type="match status" value="3"/>
</dbReference>
<dbReference type="SUPFAM" id="SSF57535">
    <property type="entry name" value="Complement control module/SCR domain"/>
    <property type="match status" value="4"/>
</dbReference>
<keyword evidence="4" id="KW-0964">Secreted</keyword>
<organism evidence="16 17">
    <name type="scientific">Podarcis lilfordi</name>
    <name type="common">Lilford's wall lizard</name>
    <dbReference type="NCBI Taxonomy" id="74358"/>
    <lineage>
        <taxon>Eukaryota</taxon>
        <taxon>Metazoa</taxon>
        <taxon>Chordata</taxon>
        <taxon>Craniata</taxon>
        <taxon>Vertebrata</taxon>
        <taxon>Euteleostomi</taxon>
        <taxon>Lepidosauria</taxon>
        <taxon>Squamata</taxon>
        <taxon>Bifurcata</taxon>
        <taxon>Unidentata</taxon>
        <taxon>Episquamata</taxon>
        <taxon>Laterata</taxon>
        <taxon>Lacertibaenia</taxon>
        <taxon>Lacertidae</taxon>
        <taxon>Podarcis</taxon>
    </lineage>
</organism>
<keyword evidence="5 13" id="KW-0768">Sushi</keyword>
<evidence type="ECO:0000256" key="14">
    <source>
        <dbReference type="SAM" id="SignalP"/>
    </source>
</evidence>
<dbReference type="Gene3D" id="2.10.70.10">
    <property type="entry name" value="Complement Module, domain 1"/>
    <property type="match status" value="4"/>
</dbReference>
<comment type="subcellular location">
    <subcellularLocation>
        <location evidence="2">Secreted</location>
    </subcellularLocation>
</comment>
<evidence type="ECO:0000256" key="7">
    <source>
        <dbReference type="ARBA" id="ARBA00022729"/>
    </source>
</evidence>
<feature type="domain" description="Sushi" evidence="15">
    <location>
        <begin position="77"/>
        <end position="138"/>
    </location>
</feature>
<dbReference type="PANTHER" id="PTHR45656:SF4">
    <property type="entry name" value="PROTEIN CBR-CLEC-78"/>
    <property type="match status" value="1"/>
</dbReference>
<evidence type="ECO:0000256" key="13">
    <source>
        <dbReference type="PROSITE-ProRule" id="PRU00302"/>
    </source>
</evidence>
<keyword evidence="17" id="KW-1185">Reference proteome</keyword>